<protein>
    <submittedName>
        <fullName evidence="1">Uncharacterized protein</fullName>
    </submittedName>
</protein>
<gene>
    <name evidence="1" type="ORF">FPZ54_06645</name>
</gene>
<reference evidence="1 2" key="1">
    <citation type="submission" date="2019-07" db="EMBL/GenBank/DDBJ databases">
        <title>Sphingomonas alkalisoli sp. nov., isolated from rhizosphere soil of Suaedae salsa.</title>
        <authorList>
            <person name="Zhang H."/>
            <person name="Xu L."/>
            <person name="Zhang J.-X."/>
            <person name="Sun J.-Q."/>
        </authorList>
    </citation>
    <scope>NUCLEOTIDE SEQUENCE [LARGE SCALE GENOMIC DNA]</scope>
    <source>
        <strain evidence="1 2">XS-10</strain>
    </source>
</reference>
<name>A0A518RE35_9SPHN</name>
<dbReference type="RefSeq" id="WP_145845902.1">
    <property type="nucleotide sequence ID" value="NZ_CP042239.1"/>
</dbReference>
<evidence type="ECO:0000313" key="1">
    <source>
        <dbReference type="EMBL" id="QDX25727.1"/>
    </source>
</evidence>
<evidence type="ECO:0000313" key="2">
    <source>
        <dbReference type="Proteomes" id="UP000318055"/>
    </source>
</evidence>
<dbReference type="KEGG" id="ssua:FPZ54_06645"/>
<accession>A0A518RE35</accession>
<proteinExistence type="predicted"/>
<dbReference type="Proteomes" id="UP000318055">
    <property type="component" value="Chromosome"/>
</dbReference>
<organism evidence="1 2">
    <name type="scientific">Sphingomonas suaedae</name>
    <dbReference type="NCBI Taxonomy" id="2599297"/>
    <lineage>
        <taxon>Bacteria</taxon>
        <taxon>Pseudomonadati</taxon>
        <taxon>Pseudomonadota</taxon>
        <taxon>Alphaproteobacteria</taxon>
        <taxon>Sphingomonadales</taxon>
        <taxon>Sphingomonadaceae</taxon>
        <taxon>Sphingomonas</taxon>
    </lineage>
</organism>
<dbReference type="EMBL" id="CP042239">
    <property type="protein sequence ID" value="QDX25727.1"/>
    <property type="molecule type" value="Genomic_DNA"/>
</dbReference>
<dbReference type="AlphaFoldDB" id="A0A518RE35"/>
<keyword evidence="2" id="KW-1185">Reference proteome</keyword>
<sequence length="122" mass="13903">MGKHIILASTAILLAPDFKQALAKRLVEDEMTRMGGFIFLMSRILDFAEGGGKIVNEYGASIYIHPDIVEEAYAYELSFSWTTDIKVFAKRKPRRQSRGVHLLRLQLWDAAYKIDGRPVMVE</sequence>
<dbReference type="OrthoDB" id="7595364at2"/>